<sequence length="814" mass="92434">MKKIFKFIVLFPKLTLALSLAISIIIGIFSYKLEIDASTQTLLLENDKDLAIYREITKRYESKNFLIIAYRPNSNLLSQSSLDKIAAISKDLENLPIVDSVFSILKAPLLTNNPNLTISELIENVPNLSKPNIDLNAAQKELTTSPLYKNSLVSADFKTTSIVVNLKNDEIYANFLNQRDALKAENSPKAKEELAKLEIEFKKYRDSIRIFEHESIVKIREIIERHKGYERIFLGGINMIADDMISFVKNDLVIYGSSVLFLLGLCLWLFFKQMRFVVLPIIVCFLSVILASGLFGLLGYEITVISSNYIALQLIITISVVIHLIVAYRELYLKHRDYTNIQLVYLTLRSKFKPCFFAIFTTVIGFSSLCLSDIKPIIMLGMMMSVSISISLLVAFFVFGSLLVLLKKKEPKMSFENNFKFTHWCAKIAINRPKNIYFISFIIVIIGIYGISKLRVENSFIGYFKSNTEIYQGMKVIDTELGGTIPLDVIIKFTPAKMDYSDEDLGEFEDEFSDNSPEYWFNSYKLDIIKKVDKFLQEREFIGNVGSLATLLEVGKSINSGKELDPLALSLIYSNLPNEYKELILTPYLNIENNEARFSIRTLDSDPNLKRDEFIKSLKADLENLLKDEPLKVEVAGVMVLYNNMLQALFSSQADTIIFVLLALFLVFLVIFRSLKLSIIAIIANLVPLCFVFGVMGIAGISLDIMSITIAAISLGIGVDDIIHYIHRFKNENRIYSTNRSIINSHLSIGYAMYYTSFAIFLGFSVMSLSNFWPTIYFGILTDLVMIMMLLGALILLPAMIGSFYKKEPKRLLD</sequence>
<evidence type="ECO:0000256" key="3">
    <source>
        <dbReference type="ARBA" id="ARBA00022692"/>
    </source>
</evidence>
<dbReference type="Pfam" id="PF03176">
    <property type="entry name" value="MMPL"/>
    <property type="match status" value="2"/>
</dbReference>
<dbReference type="PANTHER" id="PTHR33406:SF12">
    <property type="entry name" value="BLR2997 PROTEIN"/>
    <property type="match status" value="1"/>
</dbReference>
<dbReference type="AlphaFoldDB" id="A0A1X9SP76"/>
<reference evidence="10" key="2">
    <citation type="journal article" date="2017" name="Genome Biol. Evol.">
        <title>Comparative genomic analysis identifies a Campylobacter clade deficient in selenium metabolism.</title>
        <authorList>
            <person name="Miller W.G."/>
            <person name="Yee E."/>
            <person name="Lopes B.S."/>
            <person name="Chapman M.H."/>
            <person name="Huynh S."/>
            <person name="Bono J.L."/>
            <person name="Parker C.T."/>
            <person name="Strachan N.J.C."/>
            <person name="Forbes K.J."/>
        </authorList>
    </citation>
    <scope>NUCLEOTIDE SEQUENCE [LARGE SCALE GENOMIC DNA]</scope>
    <source>
        <strain evidence="10">NCTC 13004</strain>
    </source>
</reference>
<dbReference type="PROSITE" id="PS50156">
    <property type="entry name" value="SSD"/>
    <property type="match status" value="1"/>
</dbReference>
<dbReference type="Proteomes" id="UP000202031">
    <property type="component" value="Chromosome"/>
</dbReference>
<dbReference type="GO" id="GO:0005886">
    <property type="term" value="C:plasma membrane"/>
    <property type="evidence" value="ECO:0007669"/>
    <property type="project" value="UniProtKB-SubCell"/>
</dbReference>
<feature type="transmembrane region" description="Helical" evidence="7">
    <location>
        <begin position="654"/>
        <end position="672"/>
    </location>
</feature>
<evidence type="ECO:0000256" key="6">
    <source>
        <dbReference type="SAM" id="Coils"/>
    </source>
</evidence>
<feature type="transmembrane region" description="Helical" evidence="7">
    <location>
        <begin position="705"/>
        <end position="726"/>
    </location>
</feature>
<feature type="transmembrane region" description="Helical" evidence="7">
    <location>
        <begin position="776"/>
        <end position="801"/>
    </location>
</feature>
<name>A0A1X9SP76_9BACT</name>
<feature type="transmembrane region" description="Helical" evidence="7">
    <location>
        <begin position="352"/>
        <end position="371"/>
    </location>
</feature>
<keyword evidence="2" id="KW-1003">Cell membrane</keyword>
<keyword evidence="6" id="KW-0175">Coiled coil</keyword>
<evidence type="ECO:0000256" key="4">
    <source>
        <dbReference type="ARBA" id="ARBA00022989"/>
    </source>
</evidence>
<dbReference type="KEGG" id="clx:CLAN_1316"/>
<dbReference type="InterPro" id="IPR004869">
    <property type="entry name" value="MMPL_dom"/>
</dbReference>
<dbReference type="Gene3D" id="1.20.1640.10">
    <property type="entry name" value="Multidrug efflux transporter AcrB transmembrane domain"/>
    <property type="match status" value="2"/>
</dbReference>
<dbReference type="PANTHER" id="PTHR33406">
    <property type="entry name" value="MEMBRANE PROTEIN MJ1562-RELATED"/>
    <property type="match status" value="1"/>
</dbReference>
<accession>A0A1X9SP76</accession>
<comment type="subcellular location">
    <subcellularLocation>
        <location evidence="1">Cell membrane</location>
        <topology evidence="1">Multi-pass membrane protein</topology>
    </subcellularLocation>
</comment>
<dbReference type="RefSeq" id="WP_100590879.1">
    <property type="nucleotide sequence ID" value="NZ_CP015578.1"/>
</dbReference>
<evidence type="ECO:0000259" key="8">
    <source>
        <dbReference type="PROSITE" id="PS50156"/>
    </source>
</evidence>
<dbReference type="InterPro" id="IPR050545">
    <property type="entry name" value="Mycobact_MmpL"/>
</dbReference>
<evidence type="ECO:0000256" key="1">
    <source>
        <dbReference type="ARBA" id="ARBA00004651"/>
    </source>
</evidence>
<feature type="transmembrane region" description="Helical" evidence="7">
    <location>
        <begin position="377"/>
        <end position="406"/>
    </location>
</feature>
<evidence type="ECO:0000256" key="2">
    <source>
        <dbReference type="ARBA" id="ARBA00022475"/>
    </source>
</evidence>
<feature type="transmembrane region" description="Helical" evidence="7">
    <location>
        <begin position="679"/>
        <end position="699"/>
    </location>
</feature>
<evidence type="ECO:0000313" key="9">
    <source>
        <dbReference type="EMBL" id="ARQ98039.1"/>
    </source>
</evidence>
<dbReference type="InterPro" id="IPR000731">
    <property type="entry name" value="SSD"/>
</dbReference>
<feature type="transmembrane region" description="Helical" evidence="7">
    <location>
        <begin position="747"/>
        <end position="770"/>
    </location>
</feature>
<dbReference type="GeneID" id="46921784"/>
<protein>
    <submittedName>
        <fullName evidence="9">RND superfamily exporter</fullName>
    </submittedName>
</protein>
<feature type="domain" description="SSD" evidence="8">
    <location>
        <begin position="677"/>
        <end position="803"/>
    </location>
</feature>
<gene>
    <name evidence="9" type="ORF">CLAN_1316</name>
</gene>
<feature type="transmembrane region" description="Helical" evidence="7">
    <location>
        <begin position="252"/>
        <end position="271"/>
    </location>
</feature>
<feature type="transmembrane region" description="Helical" evidence="7">
    <location>
        <begin position="436"/>
        <end position="452"/>
    </location>
</feature>
<evidence type="ECO:0000313" key="10">
    <source>
        <dbReference type="Proteomes" id="UP000202031"/>
    </source>
</evidence>
<keyword evidence="4 7" id="KW-1133">Transmembrane helix</keyword>
<dbReference type="EMBL" id="CP015578">
    <property type="protein sequence ID" value="ARQ98039.1"/>
    <property type="molecule type" value="Genomic_DNA"/>
</dbReference>
<keyword evidence="3 7" id="KW-0812">Transmembrane</keyword>
<reference evidence="10" key="1">
    <citation type="journal article" date="2017" name="Genome Biol. Evol.">
        <title>Comparative Genomic Analysis Identifies a Campylobacter Clade Deficient in Selenium Metabolism.</title>
        <authorList>
            <person name="Miller W.G."/>
            <person name="Yee E."/>
            <person name="Lopes B.S."/>
            <person name="Chapman M.H."/>
            <person name="Huynh S."/>
            <person name="Bono J.L."/>
            <person name="Parker C.T."/>
            <person name="Strachan N.J.C."/>
            <person name="Forbes K.J."/>
        </authorList>
    </citation>
    <scope>NUCLEOTIDE SEQUENCE [LARGE SCALE GENOMIC DNA]</scope>
    <source>
        <strain evidence="10">NCTC 13004</strain>
    </source>
</reference>
<keyword evidence="5 7" id="KW-0472">Membrane</keyword>
<feature type="transmembrane region" description="Helical" evidence="7">
    <location>
        <begin position="278"/>
        <end position="298"/>
    </location>
</feature>
<evidence type="ECO:0000256" key="5">
    <source>
        <dbReference type="ARBA" id="ARBA00023136"/>
    </source>
</evidence>
<organism evidence="9 10">
    <name type="scientific">Campylobacter lanienae NCTC 13004</name>
    <dbReference type="NCBI Taxonomy" id="1031753"/>
    <lineage>
        <taxon>Bacteria</taxon>
        <taxon>Pseudomonadati</taxon>
        <taxon>Campylobacterota</taxon>
        <taxon>Epsilonproteobacteria</taxon>
        <taxon>Campylobacterales</taxon>
        <taxon>Campylobacteraceae</taxon>
        <taxon>Campylobacter</taxon>
    </lineage>
</organism>
<dbReference type="SUPFAM" id="SSF82866">
    <property type="entry name" value="Multidrug efflux transporter AcrB transmembrane domain"/>
    <property type="match status" value="2"/>
</dbReference>
<feature type="coiled-coil region" evidence="6">
    <location>
        <begin position="187"/>
        <end position="214"/>
    </location>
</feature>
<evidence type="ECO:0000256" key="7">
    <source>
        <dbReference type="SAM" id="Phobius"/>
    </source>
</evidence>
<proteinExistence type="predicted"/>
<feature type="transmembrane region" description="Helical" evidence="7">
    <location>
        <begin position="310"/>
        <end position="331"/>
    </location>
</feature>